<dbReference type="EMBL" id="PDUU01000899">
    <property type="protein sequence ID" value="PHN95888.1"/>
    <property type="molecule type" value="Genomic_DNA"/>
</dbReference>
<accession>A0A2G1BPF5</accession>
<evidence type="ECO:0000313" key="2">
    <source>
        <dbReference type="Proteomes" id="UP000222163"/>
    </source>
</evidence>
<evidence type="ECO:0000313" key="1">
    <source>
        <dbReference type="EMBL" id="PHN95888.1"/>
    </source>
</evidence>
<comment type="caution">
    <text evidence="1">The sequence shown here is derived from an EMBL/GenBank/DDBJ whole genome shotgun (WGS) entry which is preliminary data.</text>
</comment>
<reference evidence="1 2" key="1">
    <citation type="journal article" date="2016" name="Nat. Commun.">
        <title>Microbial interactions lead to rapid micro-scale successions on model marine particles.</title>
        <authorList>
            <person name="Datta M.S."/>
            <person name="Sliwerska E."/>
            <person name="Gore J."/>
            <person name="Polz M.F."/>
            <person name="Cordero O.X."/>
        </authorList>
    </citation>
    <scope>NUCLEOTIDE SEQUENCE [LARGE SCALE GENOMIC DNA]</scope>
    <source>
        <strain evidence="1 2">4G03</strain>
    </source>
</reference>
<proteinExistence type="predicted"/>
<dbReference type="AlphaFoldDB" id="A0A2G1BPF5"/>
<organism evidence="1 2">
    <name type="scientific">Tenacibaculum discolor</name>
    <dbReference type="NCBI Taxonomy" id="361581"/>
    <lineage>
        <taxon>Bacteria</taxon>
        <taxon>Pseudomonadati</taxon>
        <taxon>Bacteroidota</taxon>
        <taxon>Flavobacteriia</taxon>
        <taxon>Flavobacteriales</taxon>
        <taxon>Flavobacteriaceae</taxon>
        <taxon>Tenacibaculum</taxon>
    </lineage>
</organism>
<name>A0A2G1BPF5_9FLAO</name>
<sequence>MQRWGESWRLFARKKPAISLADWQAAKHDAVSRLPAWAAGIAELPTQAALEAWIFDGLCETPSGAGVEPDGVGPDGAPSWLRCLGLI</sequence>
<dbReference type="Proteomes" id="UP000222163">
    <property type="component" value="Unassembled WGS sequence"/>
</dbReference>
<gene>
    <name evidence="1" type="ORF">CSC81_18040</name>
</gene>
<protein>
    <submittedName>
        <fullName evidence="1">Uncharacterized protein</fullName>
    </submittedName>
</protein>